<dbReference type="AlphaFoldDB" id="A0ABD0JAZ1"/>
<accession>A0ABD0JAZ1</accession>
<gene>
    <name evidence="1" type="ORF">BaRGS_00036735</name>
</gene>
<name>A0ABD0JAZ1_9CAEN</name>
<reference evidence="1 2" key="1">
    <citation type="journal article" date="2023" name="Sci. Data">
        <title>Genome assembly of the Korean intertidal mud-creeper Batillaria attramentaria.</title>
        <authorList>
            <person name="Patra A.K."/>
            <person name="Ho P.T."/>
            <person name="Jun S."/>
            <person name="Lee S.J."/>
            <person name="Kim Y."/>
            <person name="Won Y.J."/>
        </authorList>
    </citation>
    <scope>NUCLEOTIDE SEQUENCE [LARGE SCALE GENOMIC DNA]</scope>
    <source>
        <strain evidence="1">Wonlab-2016</strain>
    </source>
</reference>
<proteinExistence type="predicted"/>
<protein>
    <submittedName>
        <fullName evidence="1">Uncharacterized protein</fullName>
    </submittedName>
</protein>
<keyword evidence="2" id="KW-1185">Reference proteome</keyword>
<dbReference type="Proteomes" id="UP001519460">
    <property type="component" value="Unassembled WGS sequence"/>
</dbReference>
<evidence type="ECO:0000313" key="2">
    <source>
        <dbReference type="Proteomes" id="UP001519460"/>
    </source>
</evidence>
<sequence length="77" mass="8564">MGHVRGSQDGNEPLSPLPGVWGSTSNVHVVSPPSMQRQVNWIPIKSSHSFRLALCQEAVFQVLQLNELQPTFTKHCK</sequence>
<comment type="caution">
    <text evidence="1">The sequence shown here is derived from an EMBL/GenBank/DDBJ whole genome shotgun (WGS) entry which is preliminary data.</text>
</comment>
<organism evidence="1 2">
    <name type="scientific">Batillaria attramentaria</name>
    <dbReference type="NCBI Taxonomy" id="370345"/>
    <lineage>
        <taxon>Eukaryota</taxon>
        <taxon>Metazoa</taxon>
        <taxon>Spiralia</taxon>
        <taxon>Lophotrochozoa</taxon>
        <taxon>Mollusca</taxon>
        <taxon>Gastropoda</taxon>
        <taxon>Caenogastropoda</taxon>
        <taxon>Sorbeoconcha</taxon>
        <taxon>Cerithioidea</taxon>
        <taxon>Batillariidae</taxon>
        <taxon>Batillaria</taxon>
    </lineage>
</organism>
<dbReference type="EMBL" id="JACVVK020000525">
    <property type="protein sequence ID" value="KAK7468031.1"/>
    <property type="molecule type" value="Genomic_DNA"/>
</dbReference>
<evidence type="ECO:0000313" key="1">
    <source>
        <dbReference type="EMBL" id="KAK7468031.1"/>
    </source>
</evidence>